<keyword evidence="2" id="KW-1185">Reference proteome</keyword>
<proteinExistence type="predicted"/>
<evidence type="ECO:0000313" key="2">
    <source>
        <dbReference type="Proteomes" id="UP001162480"/>
    </source>
</evidence>
<sequence>MVDKTSQELEQAINSHNLKALYDNVKCVFSPKKEFTTDPEEMNEILQKPKIEDIAEDSSLKEISTAITKLSNSKAPGQDDIPIEEYKHSGKQLVRKLRKLICFIRETGSLPPTVQTRIYNALVQKQGEEEFTRCIPGRAALIYLEEKHSPYHQTVVLRCYLPIKHDIDTKTRRDCLDCDTP</sequence>
<evidence type="ECO:0000313" key="1">
    <source>
        <dbReference type="EMBL" id="CAI9730047.1"/>
    </source>
</evidence>
<protein>
    <submittedName>
        <fullName evidence="1">Uncharacterized protein</fullName>
    </submittedName>
</protein>
<organism evidence="1 2">
    <name type="scientific">Octopus vulgaris</name>
    <name type="common">Common octopus</name>
    <dbReference type="NCBI Taxonomy" id="6645"/>
    <lineage>
        <taxon>Eukaryota</taxon>
        <taxon>Metazoa</taxon>
        <taxon>Spiralia</taxon>
        <taxon>Lophotrochozoa</taxon>
        <taxon>Mollusca</taxon>
        <taxon>Cephalopoda</taxon>
        <taxon>Coleoidea</taxon>
        <taxon>Octopodiformes</taxon>
        <taxon>Octopoda</taxon>
        <taxon>Incirrata</taxon>
        <taxon>Octopodidae</taxon>
        <taxon>Octopus</taxon>
    </lineage>
</organism>
<name>A0AA36BAD5_OCTVU</name>
<dbReference type="Proteomes" id="UP001162480">
    <property type="component" value="Chromosome 11"/>
</dbReference>
<reference evidence="1" key="1">
    <citation type="submission" date="2023-08" db="EMBL/GenBank/DDBJ databases">
        <authorList>
            <person name="Alioto T."/>
            <person name="Alioto T."/>
            <person name="Gomez Garrido J."/>
        </authorList>
    </citation>
    <scope>NUCLEOTIDE SEQUENCE</scope>
</reference>
<accession>A0AA36BAD5</accession>
<dbReference type="EMBL" id="OX597824">
    <property type="protein sequence ID" value="CAI9730047.1"/>
    <property type="molecule type" value="Genomic_DNA"/>
</dbReference>
<gene>
    <name evidence="1" type="ORF">OCTVUL_1B019558</name>
</gene>
<dbReference type="AlphaFoldDB" id="A0AA36BAD5"/>